<dbReference type="SUPFAM" id="SSF63411">
    <property type="entry name" value="LuxS/MPP-like metallohydrolase"/>
    <property type="match status" value="1"/>
</dbReference>
<dbReference type="InterPro" id="IPR050626">
    <property type="entry name" value="Peptidase_M16"/>
</dbReference>
<evidence type="ECO:0000256" key="5">
    <source>
        <dbReference type="ARBA" id="ARBA00022833"/>
    </source>
</evidence>
<accession>A0ABD2MND5</accession>
<sequence length="212" mass="23707">MFLRKHHNFLNRIYLTNLKEVMKKSMSNSYNIKTETTRNSTSCLCPTNKMKNMACSFEVLPSPVKSPSDKKEYKVIKLQNGLVACLIADTAPLECDDFSSSEEESGSDTEGSELEVESESSDMDIAKHDSETDDAPMKKVPEVEQKMAAAALCVGVGSFSDPKDIPGLAHFLEHMVFMGSEKYPGENDFDSFIKVHCDLHVPGQYILDWYSI</sequence>
<reference evidence="9 10" key="1">
    <citation type="journal article" date="2021" name="BMC Biol.">
        <title>Horizontally acquired antibacterial genes associated with adaptive radiation of ladybird beetles.</title>
        <authorList>
            <person name="Li H.S."/>
            <person name="Tang X.F."/>
            <person name="Huang Y.H."/>
            <person name="Xu Z.Y."/>
            <person name="Chen M.L."/>
            <person name="Du X.Y."/>
            <person name="Qiu B.Y."/>
            <person name="Chen P.T."/>
            <person name="Zhang W."/>
            <person name="Slipinski A."/>
            <person name="Escalona H.E."/>
            <person name="Waterhouse R.M."/>
            <person name="Zwick A."/>
            <person name="Pang H."/>
        </authorList>
    </citation>
    <scope>NUCLEOTIDE SEQUENCE [LARGE SCALE GENOMIC DNA]</scope>
    <source>
        <strain evidence="9">SYSU2018</strain>
    </source>
</reference>
<dbReference type="PANTHER" id="PTHR43690">
    <property type="entry name" value="NARDILYSIN"/>
    <property type="match status" value="1"/>
</dbReference>
<organism evidence="9 10">
    <name type="scientific">Cryptolaemus montrouzieri</name>
    <dbReference type="NCBI Taxonomy" id="559131"/>
    <lineage>
        <taxon>Eukaryota</taxon>
        <taxon>Metazoa</taxon>
        <taxon>Ecdysozoa</taxon>
        <taxon>Arthropoda</taxon>
        <taxon>Hexapoda</taxon>
        <taxon>Insecta</taxon>
        <taxon>Pterygota</taxon>
        <taxon>Neoptera</taxon>
        <taxon>Endopterygota</taxon>
        <taxon>Coleoptera</taxon>
        <taxon>Polyphaga</taxon>
        <taxon>Cucujiformia</taxon>
        <taxon>Coccinelloidea</taxon>
        <taxon>Coccinellidae</taxon>
        <taxon>Scymninae</taxon>
        <taxon>Scymnini</taxon>
        <taxon>Cryptolaemus</taxon>
    </lineage>
</organism>
<keyword evidence="6" id="KW-0482">Metalloprotease</keyword>
<dbReference type="PANTHER" id="PTHR43690:SF18">
    <property type="entry name" value="INSULIN-DEGRADING ENZYME-RELATED"/>
    <property type="match status" value="1"/>
</dbReference>
<keyword evidence="5" id="KW-0862">Zinc</keyword>
<keyword evidence="10" id="KW-1185">Reference proteome</keyword>
<dbReference type="Gene3D" id="3.30.830.10">
    <property type="entry name" value="Metalloenzyme, LuxS/M16 peptidase-like"/>
    <property type="match status" value="1"/>
</dbReference>
<feature type="compositionally biased region" description="Basic and acidic residues" evidence="7">
    <location>
        <begin position="124"/>
        <end position="136"/>
    </location>
</feature>
<dbReference type="EMBL" id="JABFTP020000021">
    <property type="protein sequence ID" value="KAL3267868.1"/>
    <property type="molecule type" value="Genomic_DNA"/>
</dbReference>
<evidence type="ECO:0000256" key="2">
    <source>
        <dbReference type="ARBA" id="ARBA00022670"/>
    </source>
</evidence>
<comment type="caution">
    <text evidence="9">The sequence shown here is derived from an EMBL/GenBank/DDBJ whole genome shotgun (WGS) entry which is preliminary data.</text>
</comment>
<name>A0ABD2MND5_9CUCU</name>
<keyword evidence="4" id="KW-0378">Hydrolase</keyword>
<evidence type="ECO:0000256" key="4">
    <source>
        <dbReference type="ARBA" id="ARBA00022801"/>
    </source>
</evidence>
<evidence type="ECO:0000313" key="10">
    <source>
        <dbReference type="Proteomes" id="UP001516400"/>
    </source>
</evidence>
<dbReference type="GO" id="GO:0006508">
    <property type="term" value="P:proteolysis"/>
    <property type="evidence" value="ECO:0007669"/>
    <property type="project" value="UniProtKB-KW"/>
</dbReference>
<evidence type="ECO:0000259" key="8">
    <source>
        <dbReference type="Pfam" id="PF00675"/>
    </source>
</evidence>
<protein>
    <recommendedName>
        <fullName evidence="8">Peptidase M16 N-terminal domain-containing protein</fullName>
    </recommendedName>
</protein>
<feature type="region of interest" description="Disordered" evidence="7">
    <location>
        <begin position="97"/>
        <end position="136"/>
    </location>
</feature>
<dbReference type="Proteomes" id="UP001516400">
    <property type="component" value="Unassembled WGS sequence"/>
</dbReference>
<comment type="similarity">
    <text evidence="1">Belongs to the peptidase M16 family.</text>
</comment>
<keyword evidence="3" id="KW-0479">Metal-binding</keyword>
<dbReference type="InterPro" id="IPR011765">
    <property type="entry name" value="Pept_M16_N"/>
</dbReference>
<feature type="domain" description="Peptidase M16 N-terminal" evidence="8">
    <location>
        <begin position="145"/>
        <end position="194"/>
    </location>
</feature>
<gene>
    <name evidence="9" type="ORF">HHI36_007009</name>
</gene>
<dbReference type="InterPro" id="IPR011249">
    <property type="entry name" value="Metalloenz_LuxS/M16"/>
</dbReference>
<dbReference type="PROSITE" id="PS00143">
    <property type="entry name" value="INSULINASE"/>
    <property type="match status" value="1"/>
</dbReference>
<evidence type="ECO:0000256" key="7">
    <source>
        <dbReference type="SAM" id="MobiDB-lite"/>
    </source>
</evidence>
<evidence type="ECO:0000313" key="9">
    <source>
        <dbReference type="EMBL" id="KAL3267868.1"/>
    </source>
</evidence>
<dbReference type="Pfam" id="PF00675">
    <property type="entry name" value="Peptidase_M16"/>
    <property type="match status" value="1"/>
</dbReference>
<evidence type="ECO:0000256" key="6">
    <source>
        <dbReference type="ARBA" id="ARBA00023049"/>
    </source>
</evidence>
<keyword evidence="2" id="KW-0645">Protease</keyword>
<evidence type="ECO:0000256" key="3">
    <source>
        <dbReference type="ARBA" id="ARBA00022723"/>
    </source>
</evidence>
<evidence type="ECO:0000256" key="1">
    <source>
        <dbReference type="ARBA" id="ARBA00007261"/>
    </source>
</evidence>
<proteinExistence type="inferred from homology"/>
<dbReference type="AlphaFoldDB" id="A0ABD2MND5"/>
<dbReference type="GO" id="GO:0046872">
    <property type="term" value="F:metal ion binding"/>
    <property type="evidence" value="ECO:0007669"/>
    <property type="project" value="UniProtKB-KW"/>
</dbReference>
<dbReference type="InterPro" id="IPR001431">
    <property type="entry name" value="Pept_M16_Zn_BS"/>
</dbReference>
<feature type="compositionally biased region" description="Acidic residues" evidence="7">
    <location>
        <begin position="97"/>
        <end position="122"/>
    </location>
</feature>
<dbReference type="GO" id="GO:0008237">
    <property type="term" value="F:metallopeptidase activity"/>
    <property type="evidence" value="ECO:0007669"/>
    <property type="project" value="UniProtKB-KW"/>
</dbReference>